<dbReference type="GeneID" id="25989711"/>
<dbReference type="SUPFAM" id="SSF46689">
    <property type="entry name" value="Homeodomain-like"/>
    <property type="match status" value="1"/>
</dbReference>
<proteinExistence type="predicted"/>
<dbReference type="InterPro" id="IPR002492">
    <property type="entry name" value="Transposase_Tc1-like"/>
</dbReference>
<evidence type="ECO:0000259" key="1">
    <source>
        <dbReference type="Pfam" id="PF01498"/>
    </source>
</evidence>
<organism evidence="2 3">
    <name type="scientific">Trichosporon asahii var. asahii (strain ATCC 90039 / CBS 2479 / JCM 2466 / KCTC 7840 / NBRC 103889/ NCYC 2677 / UAMH 7654)</name>
    <name type="common">Yeast</name>
    <dbReference type="NCBI Taxonomy" id="1186058"/>
    <lineage>
        <taxon>Eukaryota</taxon>
        <taxon>Fungi</taxon>
        <taxon>Dikarya</taxon>
        <taxon>Basidiomycota</taxon>
        <taxon>Agaricomycotina</taxon>
        <taxon>Tremellomycetes</taxon>
        <taxon>Trichosporonales</taxon>
        <taxon>Trichosporonaceae</taxon>
        <taxon>Trichosporon</taxon>
    </lineage>
</organism>
<evidence type="ECO:0000313" key="2">
    <source>
        <dbReference type="EMBL" id="EJT45436.1"/>
    </source>
</evidence>
<accession>J5SFU5</accession>
<dbReference type="Proteomes" id="UP000002748">
    <property type="component" value="Unassembled WGS sequence"/>
</dbReference>
<dbReference type="Gene3D" id="1.10.10.60">
    <property type="entry name" value="Homeodomain-like"/>
    <property type="match status" value="1"/>
</dbReference>
<dbReference type="GO" id="GO:0006313">
    <property type="term" value="P:DNA transposition"/>
    <property type="evidence" value="ECO:0007669"/>
    <property type="project" value="InterPro"/>
</dbReference>
<dbReference type="AlphaFoldDB" id="J5SFU5"/>
<dbReference type="InterPro" id="IPR009057">
    <property type="entry name" value="Homeodomain-like_sf"/>
</dbReference>
<sequence length="219" mass="25563">MPIPVTPTKRGRIIGYWERCKSVRETHRHFEMSFSTVRNLVAKFRSVGHIRTEYKGRRSSLSPEKKAEVLQRVESNPFLSINELADDFEIHRTTMSNQLREAGYYSCIVRRTPYLTDEHINRRIVWAIQYRGFCWDRVIYCDESTFSNKNYQPVRCIRPLGLGNKKRYTKAALCGSRYSVNVYGAMAKGHKFPLVNVKAEVRASEAHPEDLHLTGERYV</sequence>
<dbReference type="Gene3D" id="3.30.420.10">
    <property type="entry name" value="Ribonuclease H-like superfamily/Ribonuclease H"/>
    <property type="match status" value="1"/>
</dbReference>
<dbReference type="VEuPathDB" id="FungiDB:A1Q1_06199"/>
<dbReference type="InterPro" id="IPR036397">
    <property type="entry name" value="RNaseH_sf"/>
</dbReference>
<dbReference type="GO" id="GO:0015074">
    <property type="term" value="P:DNA integration"/>
    <property type="evidence" value="ECO:0007669"/>
    <property type="project" value="InterPro"/>
</dbReference>
<evidence type="ECO:0000313" key="3">
    <source>
        <dbReference type="Proteomes" id="UP000002748"/>
    </source>
</evidence>
<protein>
    <submittedName>
        <fullName evidence="2">Transposable element tc3 transposase, putative</fullName>
    </submittedName>
</protein>
<dbReference type="RefSeq" id="XP_014176883.1">
    <property type="nucleotide sequence ID" value="XM_014321408.1"/>
</dbReference>
<gene>
    <name evidence="2" type="ORF">A1Q1_06199</name>
</gene>
<name>J5SFU5_TRIAS</name>
<reference evidence="2 3" key="1">
    <citation type="journal article" date="2012" name="Eukaryot. Cell">
        <title>Draft genome sequence of CBS 2479, the standard type strain of Trichosporon asahii.</title>
        <authorList>
            <person name="Yang R.Y."/>
            <person name="Li H.T."/>
            <person name="Zhu H."/>
            <person name="Zhou G.P."/>
            <person name="Wang M."/>
            <person name="Wang L."/>
        </authorList>
    </citation>
    <scope>NUCLEOTIDE SEQUENCE [LARGE SCALE GENOMIC DNA]</scope>
    <source>
        <strain evidence="3">ATCC 90039 / CBS 2479 / JCM 2466 / KCTC 7840 / NCYC 2677 / UAMH 7654</strain>
    </source>
</reference>
<dbReference type="OrthoDB" id="3263820at2759"/>
<dbReference type="Pfam" id="PF01498">
    <property type="entry name" value="HTH_Tnp_Tc3_2"/>
    <property type="match status" value="1"/>
</dbReference>
<comment type="caution">
    <text evidence="2">The sequence shown here is derived from an EMBL/GenBank/DDBJ whole genome shotgun (WGS) entry which is preliminary data.</text>
</comment>
<dbReference type="GO" id="GO:0003677">
    <property type="term" value="F:DNA binding"/>
    <property type="evidence" value="ECO:0007669"/>
    <property type="project" value="InterPro"/>
</dbReference>
<dbReference type="HOGENOM" id="CLU_1262317_0_0_1"/>
<dbReference type="KEGG" id="tasa:A1Q1_06199"/>
<feature type="domain" description="Transposase Tc1-like" evidence="1">
    <location>
        <begin position="67"/>
        <end position="131"/>
    </location>
</feature>
<dbReference type="EMBL" id="ALBS01000327">
    <property type="protein sequence ID" value="EJT45436.1"/>
    <property type="molecule type" value="Genomic_DNA"/>
</dbReference>